<protein>
    <submittedName>
        <fullName evidence="1">Uncharacterized protein</fullName>
    </submittedName>
</protein>
<accession>A0A919TI82</accession>
<evidence type="ECO:0000313" key="1">
    <source>
        <dbReference type="EMBL" id="GIM95697.1"/>
    </source>
</evidence>
<comment type="caution">
    <text evidence="1">The sequence shown here is derived from an EMBL/GenBank/DDBJ whole genome shotgun (WGS) entry which is preliminary data.</text>
</comment>
<reference evidence="1 2" key="1">
    <citation type="submission" date="2021-03" db="EMBL/GenBank/DDBJ databases">
        <title>Whole genome shotgun sequence of Actinoplanes toevensis NBRC 105298.</title>
        <authorList>
            <person name="Komaki H."/>
            <person name="Tamura T."/>
        </authorList>
    </citation>
    <scope>NUCLEOTIDE SEQUENCE [LARGE SCALE GENOMIC DNA]</scope>
    <source>
        <strain evidence="1 2">NBRC 105298</strain>
    </source>
</reference>
<evidence type="ECO:0000313" key="2">
    <source>
        <dbReference type="Proteomes" id="UP000677082"/>
    </source>
</evidence>
<keyword evidence="2" id="KW-1185">Reference proteome</keyword>
<gene>
    <name evidence="1" type="ORF">Ato02nite_074900</name>
</gene>
<dbReference type="AlphaFoldDB" id="A0A919TI82"/>
<sequence>MLLPGRPNGLSGWIDTELVGIITARYDLRVQLGEGYLYVRFCGRSRRWPLTVRDSSPAVPLGRTYVLAGPAGRRTEGLLLAAHHGDAAGNVQVGGERGSGTFIVPAAALPTLARVEPGTMVLIRC</sequence>
<organism evidence="1 2">
    <name type="scientific">Paractinoplanes toevensis</name>
    <dbReference type="NCBI Taxonomy" id="571911"/>
    <lineage>
        <taxon>Bacteria</taxon>
        <taxon>Bacillati</taxon>
        <taxon>Actinomycetota</taxon>
        <taxon>Actinomycetes</taxon>
        <taxon>Micromonosporales</taxon>
        <taxon>Micromonosporaceae</taxon>
        <taxon>Paractinoplanes</taxon>
    </lineage>
</organism>
<name>A0A919TI82_9ACTN</name>
<proteinExistence type="predicted"/>
<dbReference type="EMBL" id="BOQN01000097">
    <property type="protein sequence ID" value="GIM95697.1"/>
    <property type="molecule type" value="Genomic_DNA"/>
</dbReference>
<dbReference type="Proteomes" id="UP000677082">
    <property type="component" value="Unassembled WGS sequence"/>
</dbReference>